<feature type="transmembrane region" description="Helical" evidence="1">
    <location>
        <begin position="205"/>
        <end position="228"/>
    </location>
</feature>
<feature type="transmembrane region" description="Helical" evidence="1">
    <location>
        <begin position="67"/>
        <end position="85"/>
    </location>
</feature>
<feature type="transmembrane region" description="Helical" evidence="1">
    <location>
        <begin position="6"/>
        <end position="26"/>
    </location>
</feature>
<protein>
    <submittedName>
        <fullName evidence="2">Uncharacterized protein</fullName>
    </submittedName>
</protein>
<feature type="transmembrane region" description="Helical" evidence="1">
    <location>
        <begin position="33"/>
        <end position="55"/>
    </location>
</feature>
<feature type="transmembrane region" description="Helical" evidence="1">
    <location>
        <begin position="175"/>
        <end position="193"/>
    </location>
</feature>
<evidence type="ECO:0000313" key="2">
    <source>
        <dbReference type="EMBL" id="MPY12166.1"/>
    </source>
</evidence>
<evidence type="ECO:0000313" key="3">
    <source>
        <dbReference type="Proteomes" id="UP000326464"/>
    </source>
</evidence>
<name>A0A7X1NSG1_9MICC</name>
<organism evidence="2 3">
    <name type="scientific">Arthrobacter bussei</name>
    <dbReference type="NCBI Taxonomy" id="2594179"/>
    <lineage>
        <taxon>Bacteria</taxon>
        <taxon>Bacillati</taxon>
        <taxon>Actinomycetota</taxon>
        <taxon>Actinomycetes</taxon>
        <taxon>Micrococcales</taxon>
        <taxon>Micrococcaceae</taxon>
        <taxon>Arthrobacter</taxon>
    </lineage>
</organism>
<dbReference type="EMBL" id="VJXX01000007">
    <property type="protein sequence ID" value="MPY12166.1"/>
    <property type="molecule type" value="Genomic_DNA"/>
</dbReference>
<comment type="caution">
    <text evidence="2">The sequence shown here is derived from an EMBL/GenBank/DDBJ whole genome shotgun (WGS) entry which is preliminary data.</text>
</comment>
<keyword evidence="3" id="KW-1185">Reference proteome</keyword>
<feature type="transmembrane region" description="Helical" evidence="1">
    <location>
        <begin position="97"/>
        <end position="118"/>
    </location>
</feature>
<dbReference type="Proteomes" id="UP000326464">
    <property type="component" value="Unassembled WGS sequence"/>
</dbReference>
<feature type="transmembrane region" description="Helical" evidence="1">
    <location>
        <begin position="138"/>
        <end position="163"/>
    </location>
</feature>
<evidence type="ECO:0000256" key="1">
    <source>
        <dbReference type="SAM" id="Phobius"/>
    </source>
</evidence>
<keyword evidence="1" id="KW-1133">Transmembrane helix</keyword>
<sequence length="240" mass="25506">MNNLAIQWLVLALCALGAVVRLPGVLQGRGRVVFTALVLLTVAVGLSLDAIYLAVDPVLGGVNVANLLLRGCLYAVFLLLGLRMAAAFDSRLASRLVAGPFGIAVLAVTVLATLYFFLASELQGSSTGLRGFDTQDTVLQYIVVGRLYPAYVAACLVVPGVHAALDRQARPLHRLASGFLAAGFTLVVANVALRLIAADLHQWDIILPFSAILLTVVGLCLIWASHLVNVRSRRRANKLA</sequence>
<accession>A0A7X1NSG1</accession>
<keyword evidence="1" id="KW-0812">Transmembrane</keyword>
<dbReference type="AlphaFoldDB" id="A0A7X1NSG1"/>
<dbReference type="RefSeq" id="WP_152817029.1">
    <property type="nucleotide sequence ID" value="NZ_VJXX01000007.1"/>
</dbReference>
<reference evidence="3" key="1">
    <citation type="submission" date="2019-07" db="EMBL/GenBank/DDBJ databases">
        <title>Arthrobacter KR32 sp. nov., isolated from mountain cheese made of cows milk.</title>
        <authorList>
            <person name="Flegler A."/>
        </authorList>
    </citation>
    <scope>NUCLEOTIDE SEQUENCE [LARGE SCALE GENOMIC DNA]</scope>
    <source>
        <strain evidence="3">KR32</strain>
    </source>
</reference>
<keyword evidence="1" id="KW-0472">Membrane</keyword>
<gene>
    <name evidence="2" type="ORF">FNH21_15845</name>
</gene>
<proteinExistence type="predicted"/>
<dbReference type="OrthoDB" id="4937800at2"/>